<reference evidence="3" key="1">
    <citation type="submission" date="2014-06" db="EMBL/GenBank/DDBJ databases">
        <authorList>
            <person name="Berkman P.J."/>
        </authorList>
    </citation>
    <scope>NUCLEOTIDE SEQUENCE [LARGE SCALE GENOMIC DNA]</scope>
</reference>
<feature type="transmembrane region" description="Helical" evidence="1">
    <location>
        <begin position="12"/>
        <end position="31"/>
    </location>
</feature>
<name>A0A0F7SCG4_9BASI</name>
<keyword evidence="1" id="KW-0812">Transmembrane</keyword>
<accession>A0A0F7SCG4</accession>
<dbReference type="STRING" id="49012.A0A0F7SCG4"/>
<keyword evidence="3" id="KW-1185">Reference proteome</keyword>
<dbReference type="GO" id="GO:0016020">
    <property type="term" value="C:membrane"/>
    <property type="evidence" value="ECO:0007669"/>
    <property type="project" value="TreeGrafter"/>
</dbReference>
<feature type="non-terminal residue" evidence="2">
    <location>
        <position position="1"/>
    </location>
</feature>
<dbReference type="GO" id="GO:0015171">
    <property type="term" value="F:amino acid transmembrane transporter activity"/>
    <property type="evidence" value="ECO:0007669"/>
    <property type="project" value="TreeGrafter"/>
</dbReference>
<dbReference type="EMBL" id="CCFA01003902">
    <property type="protein sequence ID" value="CDW98955.1"/>
    <property type="molecule type" value="Genomic_DNA"/>
</dbReference>
<organism evidence="2 3">
    <name type="scientific">Sporisorium scitamineum</name>
    <dbReference type="NCBI Taxonomy" id="49012"/>
    <lineage>
        <taxon>Eukaryota</taxon>
        <taxon>Fungi</taxon>
        <taxon>Dikarya</taxon>
        <taxon>Basidiomycota</taxon>
        <taxon>Ustilaginomycotina</taxon>
        <taxon>Ustilaginomycetes</taxon>
        <taxon>Ustilaginales</taxon>
        <taxon>Ustilaginaceae</taxon>
        <taxon>Sporisorium</taxon>
    </lineage>
</organism>
<evidence type="ECO:0000313" key="3">
    <source>
        <dbReference type="Proteomes" id="UP000242770"/>
    </source>
</evidence>
<dbReference type="Proteomes" id="UP000242770">
    <property type="component" value="Unassembled WGS sequence"/>
</dbReference>
<gene>
    <name evidence="2" type="primary">SSCI65840.1</name>
</gene>
<dbReference type="PANTHER" id="PTHR43341:SF26">
    <property type="entry name" value="GENERAL AMINO ACID PERMEASE AGP3"/>
    <property type="match status" value="1"/>
</dbReference>
<proteinExistence type="predicted"/>
<keyword evidence="1" id="KW-1133">Transmembrane helix</keyword>
<evidence type="ECO:0000256" key="1">
    <source>
        <dbReference type="SAM" id="Phobius"/>
    </source>
</evidence>
<dbReference type="PANTHER" id="PTHR43341">
    <property type="entry name" value="AMINO ACID PERMEASE"/>
    <property type="match status" value="1"/>
</dbReference>
<sequence length="86" mass="9967">GYTTFLNPRKAADIIVAYIVIPVAVILYFGWKWWHKTEFISLDDIDLDTGRRLIGDFEPENEGLEENATKVPWYKNPKKVLSRVLA</sequence>
<dbReference type="AlphaFoldDB" id="A0A0F7SCG4"/>
<protein>
    <submittedName>
        <fullName evidence="2">Uncharacterized protein</fullName>
    </submittedName>
</protein>
<dbReference type="InterPro" id="IPR050524">
    <property type="entry name" value="APC_YAT"/>
</dbReference>
<evidence type="ECO:0000313" key="2">
    <source>
        <dbReference type="EMBL" id="CDW98955.1"/>
    </source>
</evidence>
<keyword evidence="1" id="KW-0472">Membrane</keyword>